<evidence type="ECO:0000256" key="2">
    <source>
        <dbReference type="ARBA" id="ARBA00022692"/>
    </source>
</evidence>
<proteinExistence type="inferred from homology"/>
<feature type="transmembrane region" description="Helical" evidence="6">
    <location>
        <begin position="233"/>
        <end position="252"/>
    </location>
</feature>
<dbReference type="EMBL" id="JBHSDK010000061">
    <property type="protein sequence ID" value="MFC4338096.1"/>
    <property type="molecule type" value="Genomic_DNA"/>
</dbReference>
<evidence type="ECO:0000259" key="7">
    <source>
        <dbReference type="PROSITE" id="PS51012"/>
    </source>
</evidence>
<dbReference type="PANTHER" id="PTHR43229:SF2">
    <property type="entry name" value="NODULATION PROTEIN J"/>
    <property type="match status" value="1"/>
</dbReference>
<evidence type="ECO:0000313" key="8">
    <source>
        <dbReference type="EMBL" id="MFC4338096.1"/>
    </source>
</evidence>
<dbReference type="PIRSF" id="PIRSF006648">
    <property type="entry name" value="DrrB"/>
    <property type="match status" value="1"/>
</dbReference>
<keyword evidence="3 6" id="KW-1133">Transmembrane helix</keyword>
<dbReference type="Pfam" id="PF01061">
    <property type="entry name" value="ABC2_membrane"/>
    <property type="match status" value="1"/>
</dbReference>
<feature type="transmembrane region" description="Helical" evidence="6">
    <location>
        <begin position="179"/>
        <end position="197"/>
    </location>
</feature>
<protein>
    <recommendedName>
        <fullName evidence="6">Transport permease protein</fullName>
    </recommendedName>
</protein>
<feature type="transmembrane region" description="Helical" evidence="6">
    <location>
        <begin position="68"/>
        <end position="90"/>
    </location>
</feature>
<evidence type="ECO:0000256" key="4">
    <source>
        <dbReference type="ARBA" id="ARBA00023136"/>
    </source>
</evidence>
<evidence type="ECO:0000256" key="6">
    <source>
        <dbReference type="RuleBase" id="RU361157"/>
    </source>
</evidence>
<keyword evidence="4 6" id="KW-0472">Membrane</keyword>
<comment type="subcellular location">
    <subcellularLocation>
        <location evidence="6">Cell membrane</location>
        <topology evidence="6">Multi-pass membrane protein</topology>
    </subcellularLocation>
    <subcellularLocation>
        <location evidence="1">Membrane</location>
        <topology evidence="1">Multi-pass membrane protein</topology>
    </subcellularLocation>
</comment>
<dbReference type="InterPro" id="IPR051784">
    <property type="entry name" value="Nod_factor_ABC_transporter"/>
</dbReference>
<evidence type="ECO:0000313" key="9">
    <source>
        <dbReference type="Proteomes" id="UP001595823"/>
    </source>
</evidence>
<organism evidence="8 9">
    <name type="scientific">Salininema proteolyticum</name>
    <dbReference type="NCBI Taxonomy" id="1607685"/>
    <lineage>
        <taxon>Bacteria</taxon>
        <taxon>Bacillati</taxon>
        <taxon>Actinomycetota</taxon>
        <taxon>Actinomycetes</taxon>
        <taxon>Glycomycetales</taxon>
        <taxon>Glycomycetaceae</taxon>
        <taxon>Salininema</taxon>
    </lineage>
</organism>
<dbReference type="InterPro" id="IPR013525">
    <property type="entry name" value="ABC2_TM"/>
</dbReference>
<feature type="transmembrane region" description="Helical" evidence="6">
    <location>
        <begin position="111"/>
        <end position="136"/>
    </location>
</feature>
<dbReference type="PROSITE" id="PS51012">
    <property type="entry name" value="ABC_TM2"/>
    <property type="match status" value="1"/>
</dbReference>
<name>A0ABV8U6A1_9ACTN</name>
<accession>A0ABV8U6A1</accession>
<feature type="domain" description="ABC transmembrane type-2" evidence="7">
    <location>
        <begin position="27"/>
        <end position="260"/>
    </location>
</feature>
<evidence type="ECO:0000256" key="3">
    <source>
        <dbReference type="ARBA" id="ARBA00022989"/>
    </source>
</evidence>
<dbReference type="PANTHER" id="PTHR43229">
    <property type="entry name" value="NODULATION PROTEIN J"/>
    <property type="match status" value="1"/>
</dbReference>
<dbReference type="InterPro" id="IPR047817">
    <property type="entry name" value="ABC2_TM_bact-type"/>
</dbReference>
<evidence type="ECO:0000256" key="5">
    <source>
        <dbReference type="ARBA" id="ARBA00023251"/>
    </source>
</evidence>
<dbReference type="InterPro" id="IPR000412">
    <property type="entry name" value="ABC_2_transport"/>
</dbReference>
<evidence type="ECO:0000256" key="1">
    <source>
        <dbReference type="ARBA" id="ARBA00004141"/>
    </source>
</evidence>
<sequence>MSTKAHPIRDSATMLRRNLVHIKRYPSMTIPLLATPVLLLVLFVYVFGSTMGDGLPGASGGRADYLAYVVPGIMLMTAGTVAQGTTISVSKDMTEGIVARFRTMSISRGSILTGHVLGSTIQVVAGIAVILGVAALMGYRTEAVGLDWLGVLGSTALVGFALAWITTAMGVISKTLEMAGTIPIPLMFLPMLGSGFVPTDTMPTGLRWFAEYQPFTPMTESLRGFLTGHPDTAATWATVAWCAGLALIGYLWSRAKFESASTVA</sequence>
<keyword evidence="6" id="KW-1003">Cell membrane</keyword>
<dbReference type="Proteomes" id="UP001595823">
    <property type="component" value="Unassembled WGS sequence"/>
</dbReference>
<keyword evidence="9" id="KW-1185">Reference proteome</keyword>
<dbReference type="RefSeq" id="WP_380625786.1">
    <property type="nucleotide sequence ID" value="NZ_JBHSDK010000061.1"/>
</dbReference>
<comment type="similarity">
    <text evidence="6">Belongs to the ABC-2 integral membrane protein family.</text>
</comment>
<reference evidence="9" key="1">
    <citation type="journal article" date="2019" name="Int. J. Syst. Evol. Microbiol.">
        <title>The Global Catalogue of Microorganisms (GCM) 10K type strain sequencing project: providing services to taxonomists for standard genome sequencing and annotation.</title>
        <authorList>
            <consortium name="The Broad Institute Genomics Platform"/>
            <consortium name="The Broad Institute Genome Sequencing Center for Infectious Disease"/>
            <person name="Wu L."/>
            <person name="Ma J."/>
        </authorList>
    </citation>
    <scope>NUCLEOTIDE SEQUENCE [LARGE SCALE GENOMIC DNA]</scope>
    <source>
        <strain evidence="9">IBRC-M 10908</strain>
    </source>
</reference>
<keyword evidence="2 6" id="KW-0812">Transmembrane</keyword>
<gene>
    <name evidence="8" type="ORF">ACFPET_23155</name>
</gene>
<keyword evidence="5" id="KW-0046">Antibiotic resistance</keyword>
<keyword evidence="6" id="KW-0813">Transport</keyword>
<comment type="caution">
    <text evidence="8">The sequence shown here is derived from an EMBL/GenBank/DDBJ whole genome shotgun (WGS) entry which is preliminary data.</text>
</comment>
<feature type="transmembrane region" description="Helical" evidence="6">
    <location>
        <begin position="148"/>
        <end position="172"/>
    </location>
</feature>
<feature type="transmembrane region" description="Helical" evidence="6">
    <location>
        <begin position="25"/>
        <end position="48"/>
    </location>
</feature>